<name>A0A7W7M9Y5_9ACTN</name>
<dbReference type="EMBL" id="JACHNB010000001">
    <property type="protein sequence ID" value="MBB4742290.1"/>
    <property type="molecule type" value="Genomic_DNA"/>
</dbReference>
<keyword evidence="3" id="KW-1185">Reference proteome</keyword>
<reference evidence="2 3" key="1">
    <citation type="submission" date="2020-08" db="EMBL/GenBank/DDBJ databases">
        <title>Sequencing the genomes of 1000 actinobacteria strains.</title>
        <authorList>
            <person name="Klenk H.-P."/>
        </authorList>
    </citation>
    <scope>NUCLEOTIDE SEQUENCE [LARGE SCALE GENOMIC DNA]</scope>
    <source>
        <strain evidence="2 3">DSM 45809</strain>
    </source>
</reference>
<feature type="transmembrane region" description="Helical" evidence="1">
    <location>
        <begin position="199"/>
        <end position="217"/>
    </location>
</feature>
<evidence type="ECO:0000256" key="1">
    <source>
        <dbReference type="SAM" id="Phobius"/>
    </source>
</evidence>
<keyword evidence="1" id="KW-0812">Transmembrane</keyword>
<feature type="transmembrane region" description="Helical" evidence="1">
    <location>
        <begin position="171"/>
        <end position="192"/>
    </location>
</feature>
<evidence type="ECO:0000313" key="3">
    <source>
        <dbReference type="Proteomes" id="UP000546162"/>
    </source>
</evidence>
<proteinExistence type="predicted"/>
<sequence length="236" mass="25412">MSWGAGPVIERVDIVIPESAVATLRIPALAITDGTTDPQWVRVPLSRWRLNPGPALRLPLDPRTATRVRRYARLAPWSVLADLLVLAAWSLFALTDLPLGVRGPALAASCCGMLWSQALRRGLPQQTPIRARSGELRLPEVPVEVAHQWAGQNPGVTATAEPAPRPHSRRFYARSAAGLLAAAVALAAVLANDGREDHILLWMLVPALLCASFATVLKTQPPAPTGPVRRWPPGFA</sequence>
<dbReference type="RefSeq" id="WP_185042676.1">
    <property type="nucleotide sequence ID" value="NZ_BAABFG010000005.1"/>
</dbReference>
<feature type="transmembrane region" description="Helical" evidence="1">
    <location>
        <begin position="74"/>
        <end position="94"/>
    </location>
</feature>
<evidence type="ECO:0000313" key="2">
    <source>
        <dbReference type="EMBL" id="MBB4742290.1"/>
    </source>
</evidence>
<keyword evidence="1" id="KW-1133">Transmembrane helix</keyword>
<comment type="caution">
    <text evidence="2">The sequence shown here is derived from an EMBL/GenBank/DDBJ whole genome shotgun (WGS) entry which is preliminary data.</text>
</comment>
<protein>
    <submittedName>
        <fullName evidence="2">Uncharacterized protein</fullName>
    </submittedName>
</protein>
<organism evidence="2 3">
    <name type="scientific">Actinoplanes octamycinicus</name>
    <dbReference type="NCBI Taxonomy" id="135948"/>
    <lineage>
        <taxon>Bacteria</taxon>
        <taxon>Bacillati</taxon>
        <taxon>Actinomycetota</taxon>
        <taxon>Actinomycetes</taxon>
        <taxon>Micromonosporales</taxon>
        <taxon>Micromonosporaceae</taxon>
        <taxon>Actinoplanes</taxon>
    </lineage>
</organism>
<accession>A0A7W7M9Y5</accession>
<dbReference type="Proteomes" id="UP000546162">
    <property type="component" value="Unassembled WGS sequence"/>
</dbReference>
<gene>
    <name evidence="2" type="ORF">BJY16_005749</name>
</gene>
<dbReference type="AlphaFoldDB" id="A0A7W7M9Y5"/>
<keyword evidence="1" id="KW-0472">Membrane</keyword>